<dbReference type="InterPro" id="IPR008638">
    <property type="entry name" value="FhaB/CdiA-like_TPS"/>
</dbReference>
<feature type="chain" id="PRO_5039022434" evidence="2">
    <location>
        <begin position="35"/>
        <end position="2857"/>
    </location>
</feature>
<proteinExistence type="predicted"/>
<dbReference type="GO" id="GO:0008270">
    <property type="term" value="F:zinc ion binding"/>
    <property type="evidence" value="ECO:0007669"/>
    <property type="project" value="InterPro"/>
</dbReference>
<dbReference type="PROSITE" id="PS00903">
    <property type="entry name" value="CYT_DCMP_DEAMINASES_1"/>
    <property type="match status" value="1"/>
</dbReference>
<dbReference type="SMART" id="SM00912">
    <property type="entry name" value="Haemagg_act"/>
    <property type="match status" value="1"/>
</dbReference>
<dbReference type="NCBIfam" id="TIGR01731">
    <property type="entry name" value="fil_hemag_20aa"/>
    <property type="match status" value="14"/>
</dbReference>
<evidence type="ECO:0000313" key="5">
    <source>
        <dbReference type="Proteomes" id="UP001164472"/>
    </source>
</evidence>
<dbReference type="KEGG" id="asem:NNL22_15655"/>
<feature type="region of interest" description="Disordered" evidence="1">
    <location>
        <begin position="1623"/>
        <end position="1642"/>
    </location>
</feature>
<evidence type="ECO:0000259" key="3">
    <source>
        <dbReference type="SMART" id="SM00912"/>
    </source>
</evidence>
<dbReference type="InterPro" id="IPR016192">
    <property type="entry name" value="APOBEC/CMP_deaminase_Zn-bd"/>
</dbReference>
<name>A0A9E8HHK4_9ALTE</name>
<keyword evidence="5" id="KW-1185">Reference proteome</keyword>
<gene>
    <name evidence="4" type="ORF">NNL22_15655</name>
</gene>
<dbReference type="Pfam" id="PF13332">
    <property type="entry name" value="Fil_haemagg_2"/>
    <property type="match status" value="4"/>
</dbReference>
<dbReference type="EMBL" id="CP101527">
    <property type="protein sequence ID" value="UZW74440.1"/>
    <property type="molecule type" value="Genomic_DNA"/>
</dbReference>
<dbReference type="InterPro" id="IPR011050">
    <property type="entry name" value="Pectin_lyase_fold/virulence"/>
</dbReference>
<evidence type="ECO:0000256" key="2">
    <source>
        <dbReference type="SAM" id="SignalP"/>
    </source>
</evidence>
<feature type="region of interest" description="Disordered" evidence="1">
    <location>
        <begin position="2701"/>
        <end position="2733"/>
    </location>
</feature>
<organism evidence="4 5">
    <name type="scientific">Alkalimarinus sediminis</name>
    <dbReference type="NCBI Taxonomy" id="1632866"/>
    <lineage>
        <taxon>Bacteria</taxon>
        <taxon>Pseudomonadati</taxon>
        <taxon>Pseudomonadota</taxon>
        <taxon>Gammaproteobacteria</taxon>
        <taxon>Alteromonadales</taxon>
        <taxon>Alteromonadaceae</taxon>
        <taxon>Alkalimarinus</taxon>
    </lineage>
</organism>
<dbReference type="GO" id="GO:0016787">
    <property type="term" value="F:hydrolase activity"/>
    <property type="evidence" value="ECO:0007669"/>
    <property type="project" value="InterPro"/>
</dbReference>
<keyword evidence="2" id="KW-0732">Signal</keyword>
<feature type="region of interest" description="Disordered" evidence="1">
    <location>
        <begin position="2350"/>
        <end position="2376"/>
    </location>
</feature>
<feature type="region of interest" description="Disordered" evidence="1">
    <location>
        <begin position="2825"/>
        <end position="2857"/>
    </location>
</feature>
<dbReference type="InterPro" id="IPR025157">
    <property type="entry name" value="Hemagglutinin_rpt"/>
</dbReference>
<dbReference type="InterPro" id="IPR012334">
    <property type="entry name" value="Pectin_lyas_fold"/>
</dbReference>
<feature type="domain" description="Filamentous haemagglutinin FhaB/tRNA nuclease CdiA-like TPS" evidence="3">
    <location>
        <begin position="55"/>
        <end position="176"/>
    </location>
</feature>
<accession>A0A9E8HHK4</accession>
<evidence type="ECO:0000313" key="4">
    <source>
        <dbReference type="EMBL" id="UZW74440.1"/>
    </source>
</evidence>
<dbReference type="Pfam" id="PF05860">
    <property type="entry name" value="TPS"/>
    <property type="match status" value="1"/>
</dbReference>
<dbReference type="Proteomes" id="UP001164472">
    <property type="component" value="Chromosome"/>
</dbReference>
<dbReference type="InterPro" id="IPR010069">
    <property type="entry name" value="CdiA_FHA1_rpt"/>
</dbReference>
<evidence type="ECO:0000256" key="1">
    <source>
        <dbReference type="SAM" id="MobiDB-lite"/>
    </source>
</evidence>
<dbReference type="SUPFAM" id="SSF51126">
    <property type="entry name" value="Pectin lyase-like"/>
    <property type="match status" value="1"/>
</dbReference>
<sequence length="2857" mass="298861">MQYAYRNSRTRQTVSLLLIFQLVFSPLYSSLALADTLTVDPNAASNHQPTIDAAGNGVPIVQITAPSASGVSMNKYGQFNISNNGLILNNSQQITNTQLSGYIEGNSNLATSNGARIIVNQVNGSLPSALNGYAEVAGQQADVIIANPGGITCNGCGFINTNRGVLTTGTVELDNAGAVDNIRVNQGALQVNGRGLNASNINQLDLLARAIEVNADIHGQQINVVTGTNRVDYSDLSTSKIEGEGDTPLVSLDVSALGGMYANRIFMVGTEKGVGVNSEGVIAAGAGGLILTAEGDIKLKSTHSESASSLTSTAGNIELVGDHFSQQTLSLVAGDAININGAVAAQDRVAVSGHQVTIEGNGTLSVGYDETGLQRGNGELDIKADAMRNNGSVVSQGISVTAPQFDNTGTIAQVGHGDLNITGDTQVRNSGTLSATKQLSINTTDFDNSDGTVVSRGDLRVKTVDMSNRNGRLISESMLEVVSDQLVNDGGQLISQKELSLTASTLTNDSGGLQAGTELSFVGNTLDNSQGALVGVNEVNVDAKTVINASGQLQTGGTLNLTADRLDNQDGSVLVLSDEDQTITLNTLDNRNGELATNAKNLVLNVSRLDNSAGGKIAHYGDQNTTFRGSELNNQNGIISSNGLLEITQDTLLNNNDGQVSAVESVLLSVTAGDVQNRSGLIVSGGILDITASIINNTSGKISSQQKQKLNARRINNQLGEIESATVLQVNAASLDNRKGSLLSLSSSDFNVSASEVNNQGGSIVSGGSINLLFSMGQRLLDNTSSGLIQAVSDLSITNLAVLKNKTGQMLANHQLSIAVDDFNYQGQIDAGYIDVLSRSDINIAAGQLWNTAGELTLHATGLLALDGEINTGRHYELIARDMTVGNAGVLAGASQGNIAISNDFSNYNRVSSNQALTVTANKLDNYGDIGGLTTQLNVGSLYNTGLLFGQNNLNIYSNSLYNDRGDIFTFGDMNLAKDSTLNKSHQITNNHGLIRSEGNLRFNTASFYNVGSYETGPSNSVTEAPIYSHGKNAFNVTIGHIAEGVRNTKTTITRETPTAKNQQTAKVVAGGSLNAHADTFVNDVSYIGAKGNIQLSGSTFNNQEGTGAEYIKTVTEAAWWIKKRPKKWKSHKNYRRTSAAVIVNTMSTVSIAASIIESLGNVALNFSNVINNGTVTKNTRSVAVTTASAHQNSVKASGAVTLTAPSASKLGGTISAPSASTLSSTLPPLYTSVNLAGLSLMVIDPLLIPGFELPSNGLFTMNKNPSHPYLIETNPLLTNYNNFTSSDYLLDRLGWSGDEYLRRIGDGFYEQTLIEDSLQAQTGSRYLDGLAGAEMFEQLMDNAVQTTEDLDLSVGVALSKDQVNRLTRSMIWMETRIVDGVKVLVPVVYLSSNRELKAEDGALIAGKNVAILGNSDVVNTGVIEALDTLAISSATGNITNHQGTLVAGNLLQADAAQNISNLSGRIEGERLNLLAGDSILNETLIENVGSVKTLALSQQGARASLSAGQTLELTAGKNITDKAGLITAGDALTLNAGEEVRVESQEQITGYQFGGGSHYQTLDRRDHLTSELQSGGDLTVASGGNILLEGASVNAADNLVINAADNINLLAVADTQEASFSYSRKGSYGSSDKRTSSESSAVNHQSTALISGADLTLSSGQNLLAYGSTVQAGGNVTIDAAENIKLIAAVDQENYAYQEKKENAVKYSNESHGYQQQNAISSSVNSGGDLSLNTAGNIHLLGSELQAEGDMIIGGNILTKASQATVTTTGSGAENVIVDTIELTNEQWHEKSKGFKGPVKELIKAASIGFAMMMGGVIDAPAMEVASSQELRTQQTIQNGSYIAAENLSIESEGLTRLAGAEVNVTENLIINSGDIQIDAVADSSERYQSSTSESIKSLGMALNKDEVSLGGIEIAKEKESQSVTTTTWKGSQLSAGNISLNADKNIDITAAQITTEQDLELNAADSLTVTGKQDQQAITDKYSKETQTITAAVRNAYVDVGFAVDAVAEAEKGVSKARKSLSEAKQKVKDGKLREKDIKYYEMNLAAATANLGQAVIALGLSGATAAGSTATAGFYASGSAVREKTETVTQTQTGEWNGSQMIAGGNAALSSGQQLALTGSDLWVGGNADLSSQNILINAGESTASSKSETHSDNQSISVSYGAKGLSGNIQAGFKNSDADSESLHYRNSQIVATNLSSQSDTLTVSGAALQADQINIATDTLVVESLQNYDRSNSQTRGANAGAGFGSSGLTSINAGLEKSDSESERRWVDDQTQIIGSESVVINAKDTTLTGAIIANATYDEQGQWVDQGNLTLNTDTLTANHLYDTDTAKSEGFNLSVSVNIDGQASNTDKPANDSAGPQTGQTTIGGHYNGHEKAQTTYATVGNGKVTVGGESQTDITGLNRDISNAQEITQDIEIGGLNASVTVDHRVFSEEGRGDIASNFEQTLDLALDAGQAVVDAADFVHDEIQVLGTNLPEELSRLGETGEKVIDELIRADLSQDEIDEIIAREKLQYAIEGIERGNQKLAVNPELAQRHLGEASSIKPPVNTISELSEPGELVITVNARDPSGLEVGVAGLGKVKQEIDDLTNTNPSAATALEYAIGFATGGPLKQGVSYAFNYGIEHVVGDHIQQVDEAINHAAGGYISKSDSETFSKLIAFENEYPDDNPVLGTSSIDISDGVRFAAGTILGIGVGSRKGGSTSQGSGQGGYSTDGNNGPSRHGAASDQDMVDSLVRERAAKNASGQATFAVGRDGGGNLTPVRESIPGKTAAGDIHAELQVLKDLDGKPKPHTVAVDQVPCSNCSPELINNNVDKVIIPSKPGNPTGSPKTAARHAAEKGASVIPKEIGVSK</sequence>
<dbReference type="Gene3D" id="2.160.20.10">
    <property type="entry name" value="Single-stranded right-handed beta-helix, Pectin lyase-like"/>
    <property type="match status" value="1"/>
</dbReference>
<protein>
    <submittedName>
        <fullName evidence="4">Hemagglutinin repeat-containing protein</fullName>
    </submittedName>
</protein>
<reference evidence="4" key="1">
    <citation type="submission" date="2022-07" db="EMBL/GenBank/DDBJ databases">
        <title>Alkalimarinus sp. nov., isolated from gut of a Alitta virens.</title>
        <authorList>
            <person name="Yang A.I."/>
            <person name="Shin N.-R."/>
        </authorList>
    </citation>
    <scope>NUCLEOTIDE SEQUENCE</scope>
    <source>
        <strain evidence="4">FA028</strain>
    </source>
</reference>
<dbReference type="RefSeq" id="WP_251812616.1">
    <property type="nucleotide sequence ID" value="NZ_CP101527.1"/>
</dbReference>
<dbReference type="NCBIfam" id="TIGR01901">
    <property type="entry name" value="adhes_NPXG"/>
    <property type="match status" value="1"/>
</dbReference>
<dbReference type="SUPFAM" id="SSF56954">
    <property type="entry name" value="Outer membrane efflux proteins (OEP)"/>
    <property type="match status" value="1"/>
</dbReference>
<feature type="compositionally biased region" description="Polar residues" evidence="1">
    <location>
        <begin position="2350"/>
        <end position="2371"/>
    </location>
</feature>
<feature type="signal peptide" evidence="2">
    <location>
        <begin position="1"/>
        <end position="34"/>
    </location>
</feature>